<dbReference type="CDD" id="cd02753">
    <property type="entry name" value="MopB_Formate-Dh-H"/>
    <property type="match status" value="1"/>
</dbReference>
<dbReference type="RefSeq" id="WP_013329561.1">
    <property type="nucleotide sequence ID" value="NC_014507.1"/>
</dbReference>
<reference evidence="11 12" key="1">
    <citation type="journal article" date="2010" name="Stand. Genomic Sci.">
        <title>Complete genome sequence of Methanoplanus petrolearius type strain (SEBR 4847).</title>
        <authorList>
            <person name="Brambilla E."/>
            <person name="Djao O.D."/>
            <person name="Daligault H."/>
            <person name="Lapidus A."/>
            <person name="Lucas S."/>
            <person name="Hammon N."/>
            <person name="Nolan M."/>
            <person name="Tice H."/>
            <person name="Cheng J.F."/>
            <person name="Han C."/>
            <person name="Tapia R."/>
            <person name="Goodwin L."/>
            <person name="Pitluck S."/>
            <person name="Liolios K."/>
            <person name="Ivanova N."/>
            <person name="Mavromatis K."/>
            <person name="Mikhailova N."/>
            <person name="Pati A."/>
            <person name="Chen A."/>
            <person name="Palaniappan K."/>
            <person name="Land M."/>
            <person name="Hauser L."/>
            <person name="Chang Y.J."/>
            <person name="Jeffries C.D."/>
            <person name="Rohde M."/>
            <person name="Spring S."/>
            <person name="Sikorski J."/>
            <person name="Goker M."/>
            <person name="Woyke T."/>
            <person name="Bristow J."/>
            <person name="Eisen J.A."/>
            <person name="Markowitz V."/>
            <person name="Hugenholtz P."/>
            <person name="Kyrpides N.C."/>
            <person name="Klenk H.P."/>
        </authorList>
    </citation>
    <scope>NUCLEOTIDE SEQUENCE [LARGE SCALE GENOMIC DNA]</scope>
    <source>
        <strain evidence="12">DSM 11571 / OCM 486 / SEBR 4847</strain>
    </source>
</reference>
<dbReference type="GO" id="GO:0043546">
    <property type="term" value="F:molybdopterin cofactor binding"/>
    <property type="evidence" value="ECO:0007669"/>
    <property type="project" value="InterPro"/>
</dbReference>
<dbReference type="InterPro" id="IPR006963">
    <property type="entry name" value="Mopterin_OxRdtase_4Fe-4S_dom"/>
</dbReference>
<dbReference type="PROSITE" id="PS00551">
    <property type="entry name" value="MOLYBDOPTERIN_PROK_1"/>
    <property type="match status" value="1"/>
</dbReference>
<dbReference type="PANTHER" id="PTHR43105">
    <property type="entry name" value="RESPIRATORY NITRATE REDUCTASE"/>
    <property type="match status" value="1"/>
</dbReference>
<dbReference type="SUPFAM" id="SSF53706">
    <property type="entry name" value="Formate dehydrogenase/DMSO reductase, domains 1-3"/>
    <property type="match status" value="1"/>
</dbReference>
<gene>
    <name evidence="11" type="ordered locus">Mpet_1628</name>
</gene>
<dbReference type="Pfam" id="PF01568">
    <property type="entry name" value="Molydop_binding"/>
    <property type="match status" value="1"/>
</dbReference>
<evidence type="ECO:0000313" key="11">
    <source>
        <dbReference type="EMBL" id="ADN36384.1"/>
    </source>
</evidence>
<evidence type="ECO:0000259" key="10">
    <source>
        <dbReference type="PROSITE" id="PS51669"/>
    </source>
</evidence>
<sequence length="688" mass="76956">MDFKYVQTTCPYCGTGCTFNLAVRDGKVTGTAPYYRSPINEGKVCPKGTYAWQFINHKDRLKKPLVRKDGKYVETTWDEAYSIIAENFKKYQPEECAVLSSARCSNEDNYALMKFARGVLKTRHIDHCARLCHASTVVGLAASFGSGAMTNSIPDISESKCIFCLGSNTFEQHPLIGRQIMKAKAAGAKFIYADPRFTPTARQSDLYMQFYSGGDVAILNCMMGEIIRNGWEDKDFIEKRTKDYEELKKIVLLERYTPEVVGELVGVPAESLRTAAEWFGKAESATVLYSMGLTQHTVGVDNVKSTANLLMLTGNIGIPGGGVNALRGQNNVQGSCDMGALPNVFTGYQKVVDGPVRKKFEDAWGFPDGIAEPKNGFEITTMFNVLHDDPGRLKAMYLMGENPLLSEPDLNHVEEAIQNLDFLVVQDIFFTETCEYAHVVLPATCFAEKDGCQTNTERRVQRWRKAQEPPGEAKEDWRIISELSAVMGYADQFPYTSPEDVFNEIAELTPSYHGMNYERIGTPEALHWPCPTVDHPGTPILHTEKFATPDGLGVFHAIEWKAPAEVPDEEYPYRFTTGRIIWHYHTGSMTRRSKALDDEVKTGWVEINEEDAKELGVRNGEMVKVVSRRGEITVAAKVMEDIKKGVMFMPFHFVECAANRLTNNALDPLAKIPEFKACAVKIETIEEA</sequence>
<evidence type="ECO:0000313" key="12">
    <source>
        <dbReference type="Proteomes" id="UP000006565"/>
    </source>
</evidence>
<dbReference type="InterPro" id="IPR006657">
    <property type="entry name" value="MoPterin_dinucl-bd_dom"/>
</dbReference>
<dbReference type="GO" id="GO:0015942">
    <property type="term" value="P:formate metabolic process"/>
    <property type="evidence" value="ECO:0007669"/>
    <property type="project" value="InterPro"/>
</dbReference>
<dbReference type="Gene3D" id="2.20.25.90">
    <property type="entry name" value="ADC-like domains"/>
    <property type="match status" value="1"/>
</dbReference>
<dbReference type="InterPro" id="IPR009010">
    <property type="entry name" value="Asp_de-COase-like_dom_sf"/>
</dbReference>
<dbReference type="FunFam" id="2.40.40.20:FF:000005">
    <property type="entry name" value="Periplasmic nitrate reductase"/>
    <property type="match status" value="1"/>
</dbReference>
<dbReference type="GO" id="GO:0022904">
    <property type="term" value="P:respiratory electron transport chain"/>
    <property type="evidence" value="ECO:0007669"/>
    <property type="project" value="TreeGrafter"/>
</dbReference>
<dbReference type="STRING" id="679926.Mpet_1628"/>
<dbReference type="KEGG" id="mpi:Mpet_1628"/>
<dbReference type="eggNOG" id="arCOG01492">
    <property type="taxonomic scope" value="Archaea"/>
</dbReference>
<accession>E1RH80</accession>
<dbReference type="GO" id="GO:0003954">
    <property type="term" value="F:NADH dehydrogenase activity"/>
    <property type="evidence" value="ECO:0007669"/>
    <property type="project" value="TreeGrafter"/>
</dbReference>
<dbReference type="Gene3D" id="3.40.50.740">
    <property type="match status" value="1"/>
</dbReference>
<evidence type="ECO:0000256" key="5">
    <source>
        <dbReference type="ARBA" id="ARBA00022505"/>
    </source>
</evidence>
<comment type="cofactor">
    <cofactor evidence="1">
        <name>Mo-bis(molybdopterin guanine dinucleotide)</name>
        <dbReference type="ChEBI" id="CHEBI:60539"/>
    </cofactor>
</comment>
<dbReference type="Proteomes" id="UP000006565">
    <property type="component" value="Chromosome"/>
</dbReference>
<proteinExistence type="inferred from homology"/>
<dbReference type="CDD" id="cd02790">
    <property type="entry name" value="MopB_CT_Formate-Dh_H"/>
    <property type="match status" value="1"/>
</dbReference>
<evidence type="ECO:0000256" key="9">
    <source>
        <dbReference type="ARBA" id="ARBA00023014"/>
    </source>
</evidence>
<keyword evidence="6" id="KW-0479">Metal-binding</keyword>
<keyword evidence="5" id="KW-0500">Molybdenum</keyword>
<protein>
    <submittedName>
        <fullName evidence="11">Formate dehydrogenase, alpha subunit</fullName>
    </submittedName>
</protein>
<dbReference type="HOGENOM" id="CLU_000422_4_0_2"/>
<evidence type="ECO:0000256" key="1">
    <source>
        <dbReference type="ARBA" id="ARBA00001942"/>
    </source>
</evidence>
<dbReference type="InterPro" id="IPR041925">
    <property type="entry name" value="CT_Formate-Dh_H"/>
</dbReference>
<evidence type="ECO:0000256" key="8">
    <source>
        <dbReference type="ARBA" id="ARBA00023004"/>
    </source>
</evidence>
<dbReference type="AlphaFoldDB" id="E1RH80"/>
<dbReference type="SUPFAM" id="SSF50692">
    <property type="entry name" value="ADC-like"/>
    <property type="match status" value="1"/>
</dbReference>
<keyword evidence="9" id="KW-0411">Iron-sulfur</keyword>
<evidence type="ECO:0000256" key="4">
    <source>
        <dbReference type="ARBA" id="ARBA00022485"/>
    </source>
</evidence>
<dbReference type="GeneID" id="9744100"/>
<comment type="similarity">
    <text evidence="3">Belongs to the prokaryotic molybdopterin-containing oxidoreductase family.</text>
</comment>
<dbReference type="GO" id="GO:0051539">
    <property type="term" value="F:4 iron, 4 sulfur cluster binding"/>
    <property type="evidence" value="ECO:0007669"/>
    <property type="project" value="UniProtKB-KW"/>
</dbReference>
<keyword evidence="8" id="KW-0408">Iron</keyword>
<keyword evidence="4" id="KW-0004">4Fe-4S</keyword>
<evidence type="ECO:0000256" key="3">
    <source>
        <dbReference type="ARBA" id="ARBA00010312"/>
    </source>
</evidence>
<name>E1RH80_METP4</name>
<dbReference type="InterPro" id="IPR050123">
    <property type="entry name" value="Prok_molybdopt-oxidoreductase"/>
</dbReference>
<dbReference type="Pfam" id="PF04879">
    <property type="entry name" value="Molybdop_Fe4S4"/>
    <property type="match status" value="1"/>
</dbReference>
<dbReference type="PANTHER" id="PTHR43105:SF14">
    <property type="entry name" value="FORMATE DEHYDROGENASE H"/>
    <property type="match status" value="1"/>
</dbReference>
<dbReference type="InterPro" id="IPR006478">
    <property type="entry name" value="Formate_DH_asu"/>
</dbReference>
<dbReference type="Pfam" id="PF00384">
    <property type="entry name" value="Molybdopterin"/>
    <property type="match status" value="1"/>
</dbReference>
<evidence type="ECO:0000256" key="7">
    <source>
        <dbReference type="ARBA" id="ARBA00023002"/>
    </source>
</evidence>
<evidence type="ECO:0000256" key="6">
    <source>
        <dbReference type="ARBA" id="ARBA00022723"/>
    </source>
</evidence>
<dbReference type="GO" id="GO:0008863">
    <property type="term" value="F:formate dehydrogenase (NAD+) activity"/>
    <property type="evidence" value="ECO:0007669"/>
    <property type="project" value="InterPro"/>
</dbReference>
<comment type="cofactor">
    <cofactor evidence="2">
        <name>[4Fe-4S] cluster</name>
        <dbReference type="ChEBI" id="CHEBI:49883"/>
    </cofactor>
</comment>
<organism evidence="11 12">
    <name type="scientific">Methanolacinia petrolearia (strain DSM 11571 / OCM 486 / SEBR 4847)</name>
    <name type="common">Methanoplanus petrolearius</name>
    <dbReference type="NCBI Taxonomy" id="679926"/>
    <lineage>
        <taxon>Archaea</taxon>
        <taxon>Methanobacteriati</taxon>
        <taxon>Methanobacteriota</taxon>
        <taxon>Stenosarchaea group</taxon>
        <taxon>Methanomicrobia</taxon>
        <taxon>Methanomicrobiales</taxon>
        <taxon>Methanomicrobiaceae</taxon>
        <taxon>Methanolacinia</taxon>
    </lineage>
</organism>
<dbReference type="OrthoDB" id="23466at2157"/>
<dbReference type="GO" id="GO:0046872">
    <property type="term" value="F:metal ion binding"/>
    <property type="evidence" value="ECO:0007669"/>
    <property type="project" value="UniProtKB-KW"/>
</dbReference>
<keyword evidence="12" id="KW-1185">Reference proteome</keyword>
<feature type="domain" description="4Fe-4S Mo/W bis-MGD-type" evidence="10">
    <location>
        <begin position="3"/>
        <end position="59"/>
    </location>
</feature>
<dbReference type="SMART" id="SM00926">
    <property type="entry name" value="Molybdop_Fe4S4"/>
    <property type="match status" value="1"/>
</dbReference>
<evidence type="ECO:0000256" key="2">
    <source>
        <dbReference type="ARBA" id="ARBA00001966"/>
    </source>
</evidence>
<dbReference type="InterPro" id="IPR006656">
    <property type="entry name" value="Mopterin_OxRdtase"/>
</dbReference>
<dbReference type="InterPro" id="IPR027467">
    <property type="entry name" value="MopterinOxRdtase_cofactor_BS"/>
</dbReference>
<dbReference type="GO" id="GO:0016020">
    <property type="term" value="C:membrane"/>
    <property type="evidence" value="ECO:0007669"/>
    <property type="project" value="TreeGrafter"/>
</dbReference>
<dbReference type="Gene3D" id="2.40.40.20">
    <property type="match status" value="1"/>
</dbReference>
<keyword evidence="7" id="KW-0560">Oxidoreductase</keyword>
<dbReference type="NCBIfam" id="TIGR01591">
    <property type="entry name" value="Fdh-alpha"/>
    <property type="match status" value="1"/>
</dbReference>
<dbReference type="EMBL" id="CP002117">
    <property type="protein sequence ID" value="ADN36384.1"/>
    <property type="molecule type" value="Genomic_DNA"/>
</dbReference>
<dbReference type="PROSITE" id="PS51669">
    <property type="entry name" value="4FE4S_MOW_BIS_MGD"/>
    <property type="match status" value="1"/>
</dbReference>
<dbReference type="Gene3D" id="3.40.228.10">
    <property type="entry name" value="Dimethylsulfoxide Reductase, domain 2"/>
    <property type="match status" value="1"/>
</dbReference>
<dbReference type="InterPro" id="IPR041924">
    <property type="entry name" value="Formate_Dh-H_N"/>
</dbReference>